<dbReference type="GO" id="GO:0019905">
    <property type="term" value="F:syntaxin binding"/>
    <property type="evidence" value="ECO:0007669"/>
    <property type="project" value="InterPro"/>
</dbReference>
<keyword evidence="5" id="KW-0770">Synapse</keyword>
<name>A0A8C5A043_GADMO</name>
<proteinExistence type="inferred from homology"/>
<reference evidence="7" key="2">
    <citation type="submission" date="2025-09" db="UniProtKB">
        <authorList>
            <consortium name="Ensembl"/>
        </authorList>
    </citation>
    <scope>IDENTIFICATION</scope>
</reference>
<keyword evidence="2" id="KW-0813">Transport</keyword>
<evidence type="ECO:0000256" key="4">
    <source>
        <dbReference type="ARBA" id="ARBA00022775"/>
    </source>
</evidence>
<dbReference type="Pfam" id="PF05835">
    <property type="entry name" value="Synaphin"/>
    <property type="match status" value="1"/>
</dbReference>
<comment type="similarity">
    <text evidence="1">Belongs to the complexin/synaphin family.</text>
</comment>
<evidence type="ECO:0000313" key="7">
    <source>
        <dbReference type="Ensembl" id="ENSGMOP00000024185.1"/>
    </source>
</evidence>
<dbReference type="InterPro" id="IPR008849">
    <property type="entry name" value="Synaphin"/>
</dbReference>
<protein>
    <submittedName>
        <fullName evidence="7">Uncharacterized protein</fullName>
    </submittedName>
</protein>
<evidence type="ECO:0000313" key="8">
    <source>
        <dbReference type="Proteomes" id="UP000694546"/>
    </source>
</evidence>
<dbReference type="GO" id="GO:0006836">
    <property type="term" value="P:neurotransmitter transport"/>
    <property type="evidence" value="ECO:0007669"/>
    <property type="project" value="UniProtKB-KW"/>
</dbReference>
<evidence type="ECO:0000256" key="5">
    <source>
        <dbReference type="ARBA" id="ARBA00023018"/>
    </source>
</evidence>
<sequence length="99" mass="11170">MLSPSVVAASFGMEFATKKAERGNLRVALRDKYRLPETAGEDLDHAEDLEKMVEEEEKEEENNKSFLGKIQDLDVDIKTRGTDRFQGVLSLLMRPEALA</sequence>
<dbReference type="GO" id="GO:0045202">
    <property type="term" value="C:synapse"/>
    <property type="evidence" value="ECO:0007669"/>
    <property type="project" value="UniProtKB-SubCell"/>
</dbReference>
<dbReference type="GO" id="GO:0006887">
    <property type="term" value="P:exocytosis"/>
    <property type="evidence" value="ECO:0007669"/>
    <property type="project" value="UniProtKB-KW"/>
</dbReference>
<evidence type="ECO:0000256" key="2">
    <source>
        <dbReference type="ARBA" id="ARBA00022448"/>
    </source>
</evidence>
<evidence type="ECO:0000256" key="6">
    <source>
        <dbReference type="ARBA" id="ARBA00034103"/>
    </source>
</evidence>
<dbReference type="AlphaFoldDB" id="A0A8C5A043"/>
<keyword evidence="3" id="KW-0268">Exocytosis</keyword>
<accession>A0A8C5A043</accession>
<evidence type="ECO:0000256" key="1">
    <source>
        <dbReference type="ARBA" id="ARBA00005396"/>
    </source>
</evidence>
<reference evidence="7" key="1">
    <citation type="submission" date="2025-08" db="UniProtKB">
        <authorList>
            <consortium name="Ensembl"/>
        </authorList>
    </citation>
    <scope>IDENTIFICATION</scope>
</reference>
<dbReference type="Ensembl" id="ENSGMOT00000028836.1">
    <property type="protein sequence ID" value="ENSGMOP00000024185.1"/>
    <property type="gene ID" value="ENSGMOG00000032331.1"/>
</dbReference>
<comment type="subcellular location">
    <subcellularLocation>
        <location evidence="6">Synapse</location>
    </subcellularLocation>
</comment>
<keyword evidence="8" id="KW-1185">Reference proteome</keyword>
<keyword evidence="4" id="KW-0532">Neurotransmitter transport</keyword>
<dbReference type="Proteomes" id="UP000694546">
    <property type="component" value="Chromosome 8"/>
</dbReference>
<organism evidence="7 8">
    <name type="scientific">Gadus morhua</name>
    <name type="common">Atlantic cod</name>
    <dbReference type="NCBI Taxonomy" id="8049"/>
    <lineage>
        <taxon>Eukaryota</taxon>
        <taxon>Metazoa</taxon>
        <taxon>Chordata</taxon>
        <taxon>Craniata</taxon>
        <taxon>Vertebrata</taxon>
        <taxon>Euteleostomi</taxon>
        <taxon>Actinopterygii</taxon>
        <taxon>Neopterygii</taxon>
        <taxon>Teleostei</taxon>
        <taxon>Neoteleostei</taxon>
        <taxon>Acanthomorphata</taxon>
        <taxon>Zeiogadaria</taxon>
        <taxon>Gadariae</taxon>
        <taxon>Gadiformes</taxon>
        <taxon>Gadoidei</taxon>
        <taxon>Gadidae</taxon>
        <taxon>Gadus</taxon>
    </lineage>
</organism>
<evidence type="ECO:0000256" key="3">
    <source>
        <dbReference type="ARBA" id="ARBA00022483"/>
    </source>
</evidence>